<feature type="transmembrane region" description="Helical" evidence="10">
    <location>
        <begin position="1193"/>
        <end position="1216"/>
    </location>
</feature>
<dbReference type="Pfam" id="PF01443">
    <property type="entry name" value="Viral_helicase1"/>
    <property type="match status" value="1"/>
</dbReference>
<keyword evidence="10" id="KW-0472">Membrane</keyword>
<dbReference type="GO" id="GO:0003724">
    <property type="term" value="F:RNA helicase activity"/>
    <property type="evidence" value="ECO:0007669"/>
    <property type="project" value="UniProtKB-EC"/>
</dbReference>
<keyword evidence="8" id="KW-0693">Viral RNA replication</keyword>
<evidence type="ECO:0000256" key="5">
    <source>
        <dbReference type="ARBA" id="ARBA00022758"/>
    </source>
</evidence>
<feature type="domain" description="RdRp catalytic" evidence="11">
    <location>
        <begin position="2211"/>
        <end position="2323"/>
    </location>
</feature>
<sequence length="2451" mass="282094">MSVRSKLVSPYTPSADIEFSSFLNRVIDYPIKSIDLNRLDFLRQYFNIPLCRFNKLPKPIVYMFGRDFQAISNFIDQKMSLKTGNSPNPGNEVVETIEGKTAFGDGYFVRVWEKPLVIDVFVSLGRYHSPDYDYKYRLNFRRHPNNKRIYTSVMCNICKADKVSKAFCENYNLFSVLNPTQFMTQCLLLSVMEKIQEFKTLVNYHVNSSFRQPLKSYQEKLAKYNEEYRKTKEGDTLIGVKSNVKGTETKKSLIPQPFLLKKRRAPFASVRHHVDVRGREYFTICYTDGSVKYVPNHRNVIVNMFNLTLGGGTYVIHEMCLTPDGSRYGMHKNGYCWLEAFCMANRFIPRHTVPFPELKYGYLLSCGLRDIMKGRIEDYGNGLGHFSRELTSSKREVYLTTHIGIKTDGEGDISLKNADVFFDDLFSGIVNNTNVKSENDVMSNIVRRVSNKLNETFNRKKELNISVCLSSNEKKELCEVFPEICMEFSDSSFSSHALFTAIRECENYSLSKRNNFCDFIDAGGNVVKYIRENVKDIHICAPVVDIKDSHRMMTRSNILDKTAGLSETITMCDKMCQVCDVQKQNIVAVEVYDMTLSDMAKSILSHKAKRFDFSVIIPPEVYEENCDVSMFGGGLRVKGNNLTCSYYYGKSGECYTHDINNLRDILKIQIFSVDGVIFKKTLESSRRGLHFFSIVPCLGMKNDTYTLKTYYPKTESDKVLMLVPVKNKFGIVENVRVKTDRSIVYHLLEYVMNTAQRIDEKSYEYLMSQFRARKSINIKGGKVIQEPFDLPLDLYPGYLGVILGEGLRLREKTLQMAKLSYFKHYLPTILRIMIHFMYRTLAKTRQAMYHGAIHCMKWIMSEEFIEEVINGDRRIFDIQETYEFSQVVTITGEEYNNYAINESFNVFVRESEKNLRAIDSELLPFDDSFETTELDRFKDLLTGGGGGFSCFSKTAYKIYERIFRLFSWTTLTPKKVHDLTGVLTNLIFYMLRCGSYTFETMKKYCKMVFNSITGIGCGLSVSIKTFLKDVVSLMRRKIVERNDKLYDEFMDNFKSDDELELSSMDSQTTLDANICSEEEVSSESDEVEVLCHDSQLSTLSFRRPIRCFISWRSLKSYLDSIFRYPYELIENIRFAIKSYAYKIYRLYLNSIEVAEIIKETFNELKDAFFGWLTSEGGLEFIIDGVSLSIVNTIFYGLMGRFSLMSNLAVLLVYSSLKLSGIGKKYLGHESIVVQLADFLNVGCFLNVQHPFGFLIMPVRHLAMKCISNKLKKKAATKESLKTSATSLIAKDFVSLKFYDKFSYKALRQAICILLIFIVIFPKLVLVSILSLLLIGEHKKYLNSTVLQANLQLSFASVFKKTSKSNRMIVFKKLIAEKFSRKKTLEEDEEIQQSLDIAGKIRDGDCVDDDIEVDFDYDGSYVERKGKMTEGLLARIPEVSKKDIPWGDRSEHSMNSAEYENLNFSSLTPTTDRHYIKCEVNLKLSNAILLYPNSGNCVPTVTGNMEVDAISEFYYLESRRMNIELGKLDNAIRVFASKYHTVKKFQDIVWDMRNNLDDSTLYMSNNGNSWYRLKQSDGKSMTLEGACKMTVDSDLVSFTKNVSGYQFTSDELLGMFTNNRCMGLESFKDDKGDFHVNRIMNDVVIHNKPPGAGKTTTIVKNILDDLKNRETCLAFTCTSAGKKEIVDKLKKFNVPNAYQYVTTYDSYLMKNKKNKIQKVYCDEVFMVHAGEWIACMNLIENDYVRCYGDKNQIPFINRVPNTTCHLSFDLYLKFQMIHDNVSYRCPVDVCYLLSNLTDPIGNKLYPNGVYPAGDNSKILRSVDVVGINCAEDLKPDEKKKYITFTQYEKEEVSKITGKKMKVSGTANTVNEVQGGTFPKVELIRLKQFDNPIYTNMNQFIVSISRHTEKLDYKVVSSKLNDFVGEKISALNTIADYVIKEHNFKQCVDVYEMVVEDLCLPATFSRPPSSHHRSINEFMCFINPGLSAYNYIHRTLIFEYEQYELPVVGEVDLVLSRSKPYNPGLYVIPDLLGKGERSRPDTWRQVLLSLSHRNFSAPRVNENCDTLASAEILAQSLMKAFDFLKLSENFDTVLPDIWSITKWIEDREPNKVRKLKRSFGHDLMNSQFSRMKLMIKGEMKPKMDMSSYGTYGPSSNIIYYEQIVNMFYSPMFLRIFDRIGYCLNSKVVLYSGMNLETLGKLIRSKLDFPIQEYRTTEIDFSKFDKSQGVIFKLYEEIIYKFFKFDSKTYEAIKFSEYFCRAKSSCGISVELGAQRRTGSPNTWLSNTLVTLAMILTHYDLDDIDLLLVSGDDSLIFSRKDLGNKANEINRDFGMEAKFIMNSVPYFCSKFIIEDRGEIKVVPDPVRFFEKLSVPISLQDFQVGDLLRERFVSFKDLMIGYDSDAVIILVDNLISIRYDIPRMTSYAALCYIHCLTSNVLAYTKLFIEGFTVAI</sequence>
<dbReference type="SUPFAM" id="SSF56672">
    <property type="entry name" value="DNA/RNA polymerases"/>
    <property type="match status" value="1"/>
</dbReference>
<dbReference type="InterPro" id="IPR043502">
    <property type="entry name" value="DNA/RNA_pol_sf"/>
</dbReference>
<keyword evidence="7" id="KW-0067">ATP-binding</keyword>
<dbReference type="InterPro" id="IPR047308">
    <property type="entry name" value="Closteroviridae_RdRp"/>
</dbReference>
<dbReference type="InterPro" id="IPR007094">
    <property type="entry name" value="RNA-dir_pol_PSvirus"/>
</dbReference>
<dbReference type="GO" id="GO:0016556">
    <property type="term" value="P:mRNA modification"/>
    <property type="evidence" value="ECO:0007669"/>
    <property type="project" value="InterPro"/>
</dbReference>
<dbReference type="PROSITE" id="PS51743">
    <property type="entry name" value="ALPHAVIRUS_MT"/>
    <property type="match status" value="1"/>
</dbReference>
<evidence type="ECO:0000259" key="13">
    <source>
        <dbReference type="PROSITE" id="PS51743"/>
    </source>
</evidence>
<keyword evidence="1" id="KW-0696">RNA-directed RNA polymerase</keyword>
<feature type="transmembrane region" description="Helical" evidence="10">
    <location>
        <begin position="1310"/>
        <end position="1334"/>
    </location>
</feature>
<dbReference type="KEGG" id="vg:2943301"/>
<evidence type="ECO:0000256" key="6">
    <source>
        <dbReference type="ARBA" id="ARBA00022801"/>
    </source>
</evidence>
<reference evidence="14 15" key="2">
    <citation type="journal article" date="2005" name="Arch. Virol.">
        <title>Nucleotide sequence, genome organization and phylogenetic analysis of Strawberry pallidosis associated virus, a new member of the genus Crinivirus.</title>
        <authorList>
            <person name="Tzanetakis I.E."/>
            <person name="Reed J."/>
            <person name="Martin R.R."/>
        </authorList>
    </citation>
    <scope>NUCLEOTIDE SEQUENCE [LARGE SCALE GENOMIC DNA]</scope>
    <source>
        <strain evidence="14">M1</strain>
    </source>
</reference>
<keyword evidence="4" id="KW-0547">Nucleotide-binding</keyword>
<proteinExistence type="predicted"/>
<dbReference type="EMBL" id="AY488137">
    <property type="protein sequence ID" value="AAS79673.2"/>
    <property type="molecule type" value="Genomic_RNA"/>
</dbReference>
<reference evidence="15" key="1">
    <citation type="journal article" date="2004" name="Plant Dis.">
        <title>Identification and detection of a virus associated with strawberry pallidosis disease.</title>
        <authorList>
            <person name="Tzanetakis I.E."/>
            <person name="Halgren A.B."/>
            <person name="Keller K.E."/>
            <person name="Hokanson S.C."/>
            <person name="Maas J.L."/>
            <person name="McCarthy P.L."/>
            <person name="Martin R.R."/>
        </authorList>
    </citation>
    <scope>NUCLEOTIDE SEQUENCE [LARGE SCALE GENOMIC DNA]</scope>
</reference>
<evidence type="ECO:0000256" key="1">
    <source>
        <dbReference type="ARBA" id="ARBA00022484"/>
    </source>
</evidence>
<organism evidence="14 15">
    <name type="scientific">Strawberry pallidosis-associated virus</name>
    <dbReference type="NCBI Taxonomy" id="227507"/>
    <lineage>
        <taxon>Viruses</taxon>
        <taxon>Riboviria</taxon>
        <taxon>Orthornavirae</taxon>
        <taxon>Kitrinoviricota</taxon>
        <taxon>Alsuviricetes</taxon>
        <taxon>Martellivirales</taxon>
        <taxon>Closteroviridae</taxon>
        <taxon>Crinivirus</taxon>
        <taxon>Crinivirus palidofragariae</taxon>
    </lineage>
</organism>
<evidence type="ECO:0000313" key="15">
    <source>
        <dbReference type="Proteomes" id="UP000217264"/>
    </source>
</evidence>
<evidence type="ECO:0000259" key="11">
    <source>
        <dbReference type="PROSITE" id="PS50507"/>
    </source>
</evidence>
<comment type="catalytic activity">
    <reaction evidence="9">
        <text>ATP + H2O = ADP + phosphate + H(+)</text>
        <dbReference type="Rhea" id="RHEA:13065"/>
        <dbReference type="ChEBI" id="CHEBI:15377"/>
        <dbReference type="ChEBI" id="CHEBI:15378"/>
        <dbReference type="ChEBI" id="CHEBI:30616"/>
        <dbReference type="ChEBI" id="CHEBI:43474"/>
        <dbReference type="ChEBI" id="CHEBI:456216"/>
        <dbReference type="EC" id="3.6.4.13"/>
    </reaction>
</comment>
<keyword evidence="3" id="KW-0548">Nucleotidyltransferase</keyword>
<dbReference type="Proteomes" id="UP000217264">
    <property type="component" value="Genome"/>
</dbReference>
<evidence type="ECO:0000256" key="7">
    <source>
        <dbReference type="ARBA" id="ARBA00022840"/>
    </source>
</evidence>
<dbReference type="CDD" id="cd23253">
    <property type="entry name" value="Closteroviridae_RdRp"/>
    <property type="match status" value="1"/>
</dbReference>
<dbReference type="GO" id="GO:0003968">
    <property type="term" value="F:RNA-directed RNA polymerase activity"/>
    <property type="evidence" value="ECO:0007669"/>
    <property type="project" value="UniProtKB-KW"/>
</dbReference>
<dbReference type="RefSeq" id="YP_025082.2">
    <property type="nucleotide sequence ID" value="NC_005895.2"/>
</dbReference>
<dbReference type="PROSITE" id="PS51657">
    <property type="entry name" value="PSRV_HELICASE"/>
    <property type="match status" value="1"/>
</dbReference>
<dbReference type="GO" id="GO:0016787">
    <property type="term" value="F:hydrolase activity"/>
    <property type="evidence" value="ECO:0007669"/>
    <property type="project" value="UniProtKB-KW"/>
</dbReference>
<feature type="domain" description="Alphavirus-like MT" evidence="13">
    <location>
        <begin position="487"/>
        <end position="666"/>
    </location>
</feature>
<feature type="domain" description="(+)RNA virus helicase C-terminal" evidence="12">
    <location>
        <begin position="1648"/>
        <end position="1954"/>
    </location>
</feature>
<evidence type="ECO:0000256" key="10">
    <source>
        <dbReference type="SAM" id="Phobius"/>
    </source>
</evidence>
<keyword evidence="10" id="KW-1133">Transmembrane helix</keyword>
<dbReference type="InterPro" id="IPR027417">
    <property type="entry name" value="P-loop_NTPase"/>
</dbReference>
<accession>Q6JGW4</accession>
<dbReference type="GeneID" id="2943301"/>
<dbReference type="GO" id="GO:0008174">
    <property type="term" value="F:mRNA methyltransferase activity"/>
    <property type="evidence" value="ECO:0007669"/>
    <property type="project" value="UniProtKB-UniRule"/>
</dbReference>
<keyword evidence="2" id="KW-0808">Transferase</keyword>
<dbReference type="InterPro" id="IPR027351">
    <property type="entry name" value="(+)RNA_virus_helicase_core_dom"/>
</dbReference>
<keyword evidence="10" id="KW-0812">Transmembrane</keyword>
<protein>
    <submittedName>
        <fullName evidence="14">ORF 1a/1b fusion polyprotein</fullName>
    </submittedName>
</protein>
<evidence type="ECO:0000256" key="8">
    <source>
        <dbReference type="ARBA" id="ARBA00022953"/>
    </source>
</evidence>
<dbReference type="GO" id="GO:0075523">
    <property type="term" value="P:viral translational frameshifting"/>
    <property type="evidence" value="ECO:0007669"/>
    <property type="project" value="UniProtKB-KW"/>
</dbReference>
<dbReference type="GO" id="GO:0006351">
    <property type="term" value="P:DNA-templated transcription"/>
    <property type="evidence" value="ECO:0007669"/>
    <property type="project" value="InterPro"/>
</dbReference>
<evidence type="ECO:0000259" key="12">
    <source>
        <dbReference type="PROSITE" id="PS51657"/>
    </source>
</evidence>
<keyword evidence="15" id="KW-1185">Reference proteome</keyword>
<keyword evidence="6" id="KW-0378">Hydrolase</keyword>
<dbReference type="PROSITE" id="PS50507">
    <property type="entry name" value="RDRP_SSRNA_POS"/>
    <property type="match status" value="1"/>
</dbReference>
<dbReference type="SUPFAM" id="SSF52540">
    <property type="entry name" value="P-loop containing nucleoside triphosphate hydrolases"/>
    <property type="match status" value="1"/>
</dbReference>
<evidence type="ECO:0000256" key="2">
    <source>
        <dbReference type="ARBA" id="ARBA00022679"/>
    </source>
</evidence>
<name>Q6JGW4_9CLOS</name>
<dbReference type="GO" id="GO:0006396">
    <property type="term" value="P:RNA processing"/>
    <property type="evidence" value="ECO:0007669"/>
    <property type="project" value="InterPro"/>
</dbReference>
<dbReference type="InterPro" id="IPR001788">
    <property type="entry name" value="RNA-dep_RNA_pol_alsuvir"/>
</dbReference>
<evidence type="ECO:0000256" key="9">
    <source>
        <dbReference type="ARBA" id="ARBA00047984"/>
    </source>
</evidence>
<evidence type="ECO:0000256" key="4">
    <source>
        <dbReference type="ARBA" id="ARBA00022741"/>
    </source>
</evidence>
<dbReference type="Pfam" id="PF01660">
    <property type="entry name" value="Vmethyltransf"/>
    <property type="match status" value="1"/>
</dbReference>
<dbReference type="Gene3D" id="3.40.50.300">
    <property type="entry name" value="P-loop containing nucleotide triphosphate hydrolases"/>
    <property type="match status" value="2"/>
</dbReference>
<evidence type="ECO:0000313" key="14">
    <source>
        <dbReference type="EMBL" id="AAS79673.2"/>
    </source>
</evidence>
<dbReference type="InterPro" id="IPR002588">
    <property type="entry name" value="Alphavirus-like_MT_dom"/>
</dbReference>
<keyword evidence="5" id="KW-0688">Ribosomal frameshifting</keyword>
<dbReference type="GO" id="GO:0005524">
    <property type="term" value="F:ATP binding"/>
    <property type="evidence" value="ECO:0007669"/>
    <property type="project" value="UniProtKB-KW"/>
</dbReference>
<dbReference type="GO" id="GO:0039694">
    <property type="term" value="P:viral RNA genome replication"/>
    <property type="evidence" value="ECO:0007669"/>
    <property type="project" value="InterPro"/>
</dbReference>
<dbReference type="Pfam" id="PF00978">
    <property type="entry name" value="RdRP_2"/>
    <property type="match status" value="1"/>
</dbReference>
<dbReference type="GO" id="GO:0003723">
    <property type="term" value="F:RNA binding"/>
    <property type="evidence" value="ECO:0007669"/>
    <property type="project" value="InterPro"/>
</dbReference>
<evidence type="ECO:0000256" key="3">
    <source>
        <dbReference type="ARBA" id="ARBA00022695"/>
    </source>
</evidence>